<accession>A0ABY4A856</accession>
<organism evidence="1 2">
    <name type="scientific">Massilia violaceinigra</name>
    <dbReference type="NCBI Taxonomy" id="2045208"/>
    <lineage>
        <taxon>Bacteria</taxon>
        <taxon>Pseudomonadati</taxon>
        <taxon>Pseudomonadota</taxon>
        <taxon>Betaproteobacteria</taxon>
        <taxon>Burkholderiales</taxon>
        <taxon>Oxalobacteraceae</taxon>
        <taxon>Telluria group</taxon>
        <taxon>Massilia</taxon>
    </lineage>
</organism>
<protein>
    <submittedName>
        <fullName evidence="1">Uncharacterized protein</fullName>
    </submittedName>
</protein>
<dbReference type="RefSeq" id="WP_243492109.1">
    <property type="nucleotide sequence ID" value="NZ_CP063361.1"/>
</dbReference>
<dbReference type="Proteomes" id="UP000831532">
    <property type="component" value="Chromosome"/>
</dbReference>
<reference evidence="1 2" key="1">
    <citation type="submission" date="2020-10" db="EMBL/GenBank/DDBJ databases">
        <title>Genome analysis of Massilia species.</title>
        <authorList>
            <person name="Jung D.-H."/>
        </authorList>
    </citation>
    <scope>NUCLEOTIDE SEQUENCE [LARGE SCALE GENOMIC DNA]</scope>
    <source>
        <strain evidence="2">sipir</strain>
    </source>
</reference>
<evidence type="ECO:0000313" key="2">
    <source>
        <dbReference type="Proteomes" id="UP000831532"/>
    </source>
</evidence>
<proteinExistence type="predicted"/>
<keyword evidence="2" id="KW-1185">Reference proteome</keyword>
<sequence length="98" mass="11248">MLKKIPRICVDFNEMLEPDLVLLAKNDNKTDSSGAVITLYEGMDVAIYSEDRNADELRDDLIAEGKVERNVAPEQWAKFAKWCCRIDRNGVRYESEAH</sequence>
<name>A0ABY4A856_9BURK</name>
<dbReference type="EMBL" id="CP063361">
    <property type="protein sequence ID" value="UOD30901.1"/>
    <property type="molecule type" value="Genomic_DNA"/>
</dbReference>
<evidence type="ECO:0000313" key="1">
    <source>
        <dbReference type="EMBL" id="UOD30901.1"/>
    </source>
</evidence>
<gene>
    <name evidence="1" type="ORF">INH39_03970</name>
</gene>